<protein>
    <submittedName>
        <fullName evidence="2">Uncharacterized protein</fullName>
    </submittedName>
</protein>
<proteinExistence type="predicted"/>
<dbReference type="Proteomes" id="UP001066276">
    <property type="component" value="Chromosome 7"/>
</dbReference>
<name>A0AAV7P5N9_PLEWA</name>
<dbReference type="AlphaFoldDB" id="A0AAV7P5N9"/>
<feature type="compositionally biased region" description="Low complexity" evidence="1">
    <location>
        <begin position="90"/>
        <end position="101"/>
    </location>
</feature>
<gene>
    <name evidence="2" type="ORF">NDU88_002036</name>
</gene>
<organism evidence="2 3">
    <name type="scientific">Pleurodeles waltl</name>
    <name type="common">Iberian ribbed newt</name>
    <dbReference type="NCBI Taxonomy" id="8319"/>
    <lineage>
        <taxon>Eukaryota</taxon>
        <taxon>Metazoa</taxon>
        <taxon>Chordata</taxon>
        <taxon>Craniata</taxon>
        <taxon>Vertebrata</taxon>
        <taxon>Euteleostomi</taxon>
        <taxon>Amphibia</taxon>
        <taxon>Batrachia</taxon>
        <taxon>Caudata</taxon>
        <taxon>Salamandroidea</taxon>
        <taxon>Salamandridae</taxon>
        <taxon>Pleurodelinae</taxon>
        <taxon>Pleurodeles</taxon>
    </lineage>
</organism>
<feature type="compositionally biased region" description="Polar residues" evidence="1">
    <location>
        <begin position="48"/>
        <end position="65"/>
    </location>
</feature>
<evidence type="ECO:0000256" key="1">
    <source>
        <dbReference type="SAM" id="MobiDB-lite"/>
    </source>
</evidence>
<comment type="caution">
    <text evidence="2">The sequence shown here is derived from an EMBL/GenBank/DDBJ whole genome shotgun (WGS) entry which is preliminary data.</text>
</comment>
<evidence type="ECO:0000313" key="2">
    <source>
        <dbReference type="EMBL" id="KAJ1123567.1"/>
    </source>
</evidence>
<reference evidence="2" key="1">
    <citation type="journal article" date="2022" name="bioRxiv">
        <title>Sequencing and chromosome-scale assembly of the giantPleurodeles waltlgenome.</title>
        <authorList>
            <person name="Brown T."/>
            <person name="Elewa A."/>
            <person name="Iarovenko S."/>
            <person name="Subramanian E."/>
            <person name="Araus A.J."/>
            <person name="Petzold A."/>
            <person name="Susuki M."/>
            <person name="Suzuki K.-i.T."/>
            <person name="Hayashi T."/>
            <person name="Toyoda A."/>
            <person name="Oliveira C."/>
            <person name="Osipova E."/>
            <person name="Leigh N.D."/>
            <person name="Simon A."/>
            <person name="Yun M.H."/>
        </authorList>
    </citation>
    <scope>NUCLEOTIDE SEQUENCE</scope>
    <source>
        <strain evidence="2">20211129_DDA</strain>
        <tissue evidence="2">Liver</tissue>
    </source>
</reference>
<dbReference type="EMBL" id="JANPWB010000011">
    <property type="protein sequence ID" value="KAJ1123567.1"/>
    <property type="molecule type" value="Genomic_DNA"/>
</dbReference>
<evidence type="ECO:0000313" key="3">
    <source>
        <dbReference type="Proteomes" id="UP001066276"/>
    </source>
</evidence>
<keyword evidence="3" id="KW-1185">Reference proteome</keyword>
<sequence>MIPPPRAPGSSSTPGPGRPPVFTPTARSGAHLQAEGTDKEEGGRTVPTVVQQLRSDSRGTPQSQCAAAGPLTAPPPPISGLASARVLQEPAAGPLPTGTPGNQLRPTRLGAGPISSSTAGALRRKVIQSQRLPQQMPAIPVICRPGPTRAQSIHVQAGPRCT</sequence>
<accession>A0AAV7P5N9</accession>
<feature type="region of interest" description="Disordered" evidence="1">
    <location>
        <begin position="1"/>
        <end position="117"/>
    </location>
</feature>